<dbReference type="GO" id="GO:0015677">
    <property type="term" value="P:copper ion import"/>
    <property type="evidence" value="ECO:0007669"/>
    <property type="project" value="TreeGrafter"/>
</dbReference>
<feature type="domain" description="Ferric reductase NAD binding" evidence="13">
    <location>
        <begin position="578"/>
        <end position="717"/>
    </location>
</feature>
<accession>A0A9Q9AUF9</accession>
<feature type="transmembrane region" description="Helical" evidence="9">
    <location>
        <begin position="353"/>
        <end position="372"/>
    </location>
</feature>
<dbReference type="GO" id="GO:0006879">
    <property type="term" value="P:intracellular iron ion homeostasis"/>
    <property type="evidence" value="ECO:0007669"/>
    <property type="project" value="TreeGrafter"/>
</dbReference>
<keyword evidence="2" id="KW-0813">Transport</keyword>
<evidence type="ECO:0000256" key="5">
    <source>
        <dbReference type="ARBA" id="ARBA00022989"/>
    </source>
</evidence>
<feature type="domain" description="Ferric oxidoreductase" evidence="11">
    <location>
        <begin position="283"/>
        <end position="400"/>
    </location>
</feature>
<evidence type="ECO:0000256" key="9">
    <source>
        <dbReference type="SAM" id="Phobius"/>
    </source>
</evidence>
<dbReference type="EMBL" id="CP099421">
    <property type="protein sequence ID" value="USW52720.1"/>
    <property type="molecule type" value="Genomic_DNA"/>
</dbReference>
<dbReference type="InterPro" id="IPR039261">
    <property type="entry name" value="FNR_nucleotide-bd"/>
</dbReference>
<dbReference type="GO" id="GO:0006826">
    <property type="term" value="P:iron ion transport"/>
    <property type="evidence" value="ECO:0007669"/>
    <property type="project" value="TreeGrafter"/>
</dbReference>
<evidence type="ECO:0000256" key="2">
    <source>
        <dbReference type="ARBA" id="ARBA00022448"/>
    </source>
</evidence>
<dbReference type="InterPro" id="IPR051410">
    <property type="entry name" value="Ferric/Cupric_Reductase"/>
</dbReference>
<evidence type="ECO:0000313" key="15">
    <source>
        <dbReference type="Proteomes" id="UP001056384"/>
    </source>
</evidence>
<dbReference type="Proteomes" id="UP001056384">
    <property type="component" value="Chromosome 4"/>
</dbReference>
<dbReference type="Pfam" id="PF08022">
    <property type="entry name" value="FAD_binding_8"/>
    <property type="match status" value="1"/>
</dbReference>
<keyword evidence="6" id="KW-0560">Oxidoreductase</keyword>
<dbReference type="PANTHER" id="PTHR32361:SF9">
    <property type="entry name" value="FERRIC REDUCTASE TRANSMEMBRANE COMPONENT 3-RELATED"/>
    <property type="match status" value="1"/>
</dbReference>
<dbReference type="Pfam" id="PF01794">
    <property type="entry name" value="Ferric_reduct"/>
    <property type="match status" value="1"/>
</dbReference>
<feature type="transmembrane region" description="Helical" evidence="9">
    <location>
        <begin position="321"/>
        <end position="347"/>
    </location>
</feature>
<comment type="subcellular location">
    <subcellularLocation>
        <location evidence="1">Membrane</location>
        <topology evidence="1">Multi-pass membrane protein</topology>
    </subcellularLocation>
</comment>
<feature type="signal peptide" evidence="10">
    <location>
        <begin position="1"/>
        <end position="23"/>
    </location>
</feature>
<feature type="chain" id="PRO_5040243289" evidence="10">
    <location>
        <begin position="24"/>
        <end position="737"/>
    </location>
</feature>
<dbReference type="SFLD" id="SFLDS00052">
    <property type="entry name" value="Ferric_Reductase_Domain"/>
    <property type="match status" value="1"/>
</dbReference>
<keyword evidence="10" id="KW-0732">Signal</keyword>
<proteinExistence type="predicted"/>
<feature type="transmembrane region" description="Helical" evidence="9">
    <location>
        <begin position="166"/>
        <end position="188"/>
    </location>
</feature>
<dbReference type="InterPro" id="IPR013112">
    <property type="entry name" value="FAD-bd_8"/>
</dbReference>
<dbReference type="CDD" id="cd06186">
    <property type="entry name" value="NOX_Duox_like_FAD_NADP"/>
    <property type="match status" value="1"/>
</dbReference>
<evidence type="ECO:0000259" key="13">
    <source>
        <dbReference type="Pfam" id="PF08030"/>
    </source>
</evidence>
<reference evidence="14" key="1">
    <citation type="submission" date="2022-06" db="EMBL/GenBank/DDBJ databases">
        <title>Complete genome sequences of two strains of the flax pathogen Septoria linicola.</title>
        <authorList>
            <person name="Lapalu N."/>
            <person name="Simon A."/>
            <person name="Demenou B."/>
            <person name="Paumier D."/>
            <person name="Guillot M.-P."/>
            <person name="Gout L."/>
            <person name="Valade R."/>
        </authorList>
    </citation>
    <scope>NUCLEOTIDE SEQUENCE</scope>
    <source>
        <strain evidence="14">SE15195</strain>
    </source>
</reference>
<dbReference type="GO" id="GO:0000293">
    <property type="term" value="F:ferric-chelate reductase activity"/>
    <property type="evidence" value="ECO:0007669"/>
    <property type="project" value="UniProtKB-ARBA"/>
</dbReference>
<dbReference type="PANTHER" id="PTHR32361">
    <property type="entry name" value="FERRIC/CUPRIC REDUCTASE TRANSMEMBRANE COMPONENT"/>
    <property type="match status" value="1"/>
</dbReference>
<evidence type="ECO:0000256" key="3">
    <source>
        <dbReference type="ARBA" id="ARBA00022692"/>
    </source>
</evidence>
<dbReference type="AlphaFoldDB" id="A0A9Q9AUF9"/>
<keyword evidence="8 9" id="KW-0472">Membrane</keyword>
<keyword evidence="3 9" id="KW-0812">Transmembrane</keyword>
<keyword evidence="5 9" id="KW-1133">Transmembrane helix</keyword>
<evidence type="ECO:0000256" key="7">
    <source>
        <dbReference type="ARBA" id="ARBA00023065"/>
    </source>
</evidence>
<keyword evidence="7" id="KW-0406">Ion transport</keyword>
<evidence type="ECO:0000256" key="8">
    <source>
        <dbReference type="ARBA" id="ARBA00023136"/>
    </source>
</evidence>
<keyword evidence="4" id="KW-0249">Electron transport</keyword>
<dbReference type="Pfam" id="PF08030">
    <property type="entry name" value="NAD_binding_6"/>
    <property type="match status" value="1"/>
</dbReference>
<evidence type="ECO:0000256" key="1">
    <source>
        <dbReference type="ARBA" id="ARBA00004141"/>
    </source>
</evidence>
<organism evidence="14 15">
    <name type="scientific">Septoria linicola</name>
    <dbReference type="NCBI Taxonomy" id="215465"/>
    <lineage>
        <taxon>Eukaryota</taxon>
        <taxon>Fungi</taxon>
        <taxon>Dikarya</taxon>
        <taxon>Ascomycota</taxon>
        <taxon>Pezizomycotina</taxon>
        <taxon>Dothideomycetes</taxon>
        <taxon>Dothideomycetidae</taxon>
        <taxon>Mycosphaerellales</taxon>
        <taxon>Mycosphaerellaceae</taxon>
        <taxon>Septoria</taxon>
    </lineage>
</organism>
<evidence type="ECO:0000256" key="4">
    <source>
        <dbReference type="ARBA" id="ARBA00022982"/>
    </source>
</evidence>
<dbReference type="SUPFAM" id="SSF52343">
    <property type="entry name" value="Ferredoxin reductase-like, C-terminal NADP-linked domain"/>
    <property type="match status" value="1"/>
</dbReference>
<keyword evidence="15" id="KW-1185">Reference proteome</keyword>
<evidence type="ECO:0000256" key="10">
    <source>
        <dbReference type="SAM" id="SignalP"/>
    </source>
</evidence>
<dbReference type="Gene3D" id="3.40.50.80">
    <property type="entry name" value="Nucleotide-binding domain of ferredoxin-NADP reductase (FNR) module"/>
    <property type="match status" value="1"/>
</dbReference>
<evidence type="ECO:0000259" key="11">
    <source>
        <dbReference type="Pfam" id="PF01794"/>
    </source>
</evidence>
<feature type="transmembrane region" description="Helical" evidence="9">
    <location>
        <begin position="414"/>
        <end position="431"/>
    </location>
</feature>
<evidence type="ECO:0000313" key="14">
    <source>
        <dbReference type="EMBL" id="USW52720.1"/>
    </source>
</evidence>
<feature type="domain" description="FAD-binding 8" evidence="12">
    <location>
        <begin position="458"/>
        <end position="570"/>
    </location>
</feature>
<sequence length="737" mass="82127">MSPLHPSLPLLLNLLSSLPVTLAFYKDFYPQPLHYCAYGCQALAPYITFNIPLTTASFAVSQCTNNIKLQSLYACAQAHCTPEEYTAGMKYISSECERNTGVGIPEPEGMKVGEEELGFVQRLSEMEGLATLTDPSNGTAIPDRQWHEQAVESVEAFYGNVDTSYAFAWAMYGFWGVVVVVGMGSRFAQQFVGKSVNRRSVNGSAGLWNWLRRKVILPATFGHRSQDPLGWCTIPPRLESSILVLYVVMNVVMCFPGYHLMEIGNVYYATSKIQIARYVSDRTGFLAIAQLPIVWVFAARNDPFLWVTGWDYATYNRFHRWVARLTVIEAIVHSICYSVFSVYAGTWTLSWSARYWICGVLATVAMSLMLGISIQYFRSKAYDLFLICHTGLAVIVLVGVWFHVKATQVAPGQFYGFLWPCIAMWALDRVLRFARTFKAGLLPQLTKKAKATAAYDEKTKMIRLDVTGFLDDKIVPGLFYYVYVPKSIRGYESHPFTLCSWRRDSTTLHSSEKNEVTISSPPPVAHTFLIRPYEGSSFTGRLQKRLQTATDAEASASSKQISVLLEGPYRQKLDLSSFSDVLSICGGSGITPVISHAHYLLSANTTTKIHIHWAVPQREFVDDVVANELAAVIRSDRIELTVYLASGSSRTPERAMPEGDLIVEPKANPVNEPRYRLLYGRPDIEAIMVQSRAGASESLAVVSCGPPSMADTSRAAVAKVLKEGGPHVQFYNETLTW</sequence>
<protein>
    <submittedName>
        <fullName evidence="14">FAD-binding 8, ferric reductase, NAD binding domain-containing protein</fullName>
    </submittedName>
</protein>
<dbReference type="InterPro" id="IPR013130">
    <property type="entry name" value="Fe3_Rdtase_TM_dom"/>
</dbReference>
<name>A0A9Q9AUF9_9PEZI</name>
<feature type="transmembrane region" description="Helical" evidence="9">
    <location>
        <begin position="243"/>
        <end position="261"/>
    </location>
</feature>
<dbReference type="InterPro" id="IPR013121">
    <property type="entry name" value="Fe_red_NAD-bd_6"/>
</dbReference>
<evidence type="ECO:0000256" key="6">
    <source>
        <dbReference type="ARBA" id="ARBA00023002"/>
    </source>
</evidence>
<dbReference type="GO" id="GO:0005886">
    <property type="term" value="C:plasma membrane"/>
    <property type="evidence" value="ECO:0007669"/>
    <property type="project" value="TreeGrafter"/>
</dbReference>
<gene>
    <name evidence="14" type="ORF">Slin15195_G060390</name>
</gene>
<feature type="transmembrane region" description="Helical" evidence="9">
    <location>
        <begin position="384"/>
        <end position="402"/>
    </location>
</feature>
<evidence type="ECO:0000259" key="12">
    <source>
        <dbReference type="Pfam" id="PF08022"/>
    </source>
</evidence>
<dbReference type="SFLD" id="SFLDG01168">
    <property type="entry name" value="Ferric_reductase_subgroup_(FRE"/>
    <property type="match status" value="1"/>
</dbReference>